<dbReference type="EMBL" id="AXNT01000058">
    <property type="protein sequence ID" value="KGM02240.1"/>
    <property type="molecule type" value="Genomic_DNA"/>
</dbReference>
<proteinExistence type="predicted"/>
<gene>
    <name evidence="3" type="ORF">Q760_14710</name>
</gene>
<dbReference type="AlphaFoldDB" id="A0A0A0B5W8"/>
<comment type="caution">
    <text evidence="3">The sequence shown here is derived from an EMBL/GenBank/DDBJ whole genome shotgun (WGS) entry which is preliminary data.</text>
</comment>
<name>A0A0A0B5W8_9CELL</name>
<reference evidence="3 4" key="1">
    <citation type="submission" date="2013-10" db="EMBL/GenBank/DDBJ databases">
        <authorList>
            <person name="Wang G."/>
            <person name="Zhuang W."/>
        </authorList>
    </citation>
    <scope>NUCLEOTIDE SEQUENCE [LARGE SCALE GENOMIC DNA]</scope>
    <source>
        <strain evidence="3 4">DSM 20118</strain>
    </source>
</reference>
<feature type="region of interest" description="Disordered" evidence="1">
    <location>
        <begin position="1"/>
        <end position="55"/>
    </location>
</feature>
<dbReference type="Proteomes" id="UP000029833">
    <property type="component" value="Unassembled WGS sequence"/>
</dbReference>
<keyword evidence="2" id="KW-0472">Membrane</keyword>
<dbReference type="STRING" id="1408250.Q760_14710"/>
<keyword evidence="2" id="KW-1133">Transmembrane helix</keyword>
<evidence type="ECO:0000256" key="1">
    <source>
        <dbReference type="SAM" id="MobiDB-lite"/>
    </source>
</evidence>
<feature type="transmembrane region" description="Helical" evidence="2">
    <location>
        <begin position="142"/>
        <end position="160"/>
    </location>
</feature>
<evidence type="ECO:0000313" key="4">
    <source>
        <dbReference type="Proteomes" id="UP000029833"/>
    </source>
</evidence>
<keyword evidence="4" id="KW-1185">Reference proteome</keyword>
<keyword evidence="2" id="KW-0812">Transmembrane</keyword>
<evidence type="ECO:0000256" key="2">
    <source>
        <dbReference type="SAM" id="Phobius"/>
    </source>
</evidence>
<evidence type="ECO:0000313" key="3">
    <source>
        <dbReference type="EMBL" id="KGM02240.1"/>
    </source>
</evidence>
<feature type="compositionally biased region" description="Low complexity" evidence="1">
    <location>
        <begin position="24"/>
        <end position="49"/>
    </location>
</feature>
<organism evidence="3 4">
    <name type="scientific">Cellulomonas cellasea DSM 20118</name>
    <dbReference type="NCBI Taxonomy" id="1408250"/>
    <lineage>
        <taxon>Bacteria</taxon>
        <taxon>Bacillati</taxon>
        <taxon>Actinomycetota</taxon>
        <taxon>Actinomycetes</taxon>
        <taxon>Micrococcales</taxon>
        <taxon>Cellulomonadaceae</taxon>
        <taxon>Cellulomonas</taxon>
    </lineage>
</organism>
<sequence>MLRAGRPRTRVVDDARRSPPVPPRTVGTPRAAASAPVARPAGRSPRSRSYGGLTTATRTREALMGSVKLRHLPARAAIGAYVLDSGLGKRGADAETAAGLHGMAAQAYPFLADVDPRTFVRVLSAAEIALGAALLLPVVPTGLAAAGLTAFSGGLVGLYLRTPGMTREDGVRPSQEGIGLAKDVFMLGSAVGLLVDVAGERARTAVTRLRPSLRRSS</sequence>
<accession>A0A0A0B5W8</accession>
<evidence type="ECO:0008006" key="5">
    <source>
        <dbReference type="Google" id="ProtNLM"/>
    </source>
</evidence>
<protein>
    <recommendedName>
        <fullName evidence="5">DoxX family protein</fullName>
    </recommendedName>
</protein>